<comment type="caution">
    <text evidence="1">The sequence shown here is derived from an EMBL/GenBank/DDBJ whole genome shotgun (WGS) entry which is preliminary data.</text>
</comment>
<reference evidence="1" key="1">
    <citation type="submission" date="2021-06" db="EMBL/GenBank/DDBJ databases">
        <authorList>
            <person name="Kallberg Y."/>
            <person name="Tangrot J."/>
            <person name="Rosling A."/>
        </authorList>
    </citation>
    <scope>NUCLEOTIDE SEQUENCE</scope>
    <source>
        <strain evidence="1">87-6 pot B 2015</strain>
    </source>
</reference>
<evidence type="ECO:0000313" key="2">
    <source>
        <dbReference type="Proteomes" id="UP000789375"/>
    </source>
</evidence>
<keyword evidence="2" id="KW-1185">Reference proteome</keyword>
<evidence type="ECO:0000313" key="1">
    <source>
        <dbReference type="EMBL" id="CAG8571110.1"/>
    </source>
</evidence>
<proteinExistence type="predicted"/>
<dbReference type="Proteomes" id="UP000789375">
    <property type="component" value="Unassembled WGS sequence"/>
</dbReference>
<name>A0A9N9G1K7_FUNMO</name>
<accession>A0A9N9G1K7</accession>
<dbReference type="AlphaFoldDB" id="A0A9N9G1K7"/>
<gene>
    <name evidence="1" type="ORF">FMOSSE_LOCUS7457</name>
</gene>
<sequence>MILWEISATLTQLSLEEKENPILGTSYDHIMLYSGENKITNLDHVFLMGYLNYSGFGTVLDAGKAYNYFKQVSSSHPVSQYYLGKYYENGLGVTTNKLLANALNNIENDDDFEKLKSDVWGNIHELYDHVFAYKILVGGQIFIKDFNLASSIQKDVLKLYLIWAYNSAKDDENSFNNNSFGLNFLPRIETSNGVNLDTPKKSSNWLNSLYQENIIDIISYDKLVSITQLKNGKLDENYENFDERYLGIANFEKKVEFGKVDQWIKEFRIFQGLVIQSHKVESSKKIAMNIIQVPQVNSVGNFYFEMINPTTKCEQYEVLINKNHLEPSFEFCNAIEKALNEMKPLNALQNIYLKLPILESLNSYFKKCKLSHFITQTGNILEKDSLYNWISNANHNGLEIVEYDKLISLYDILGSEQKKKIDIVTNNNNQDIMTGITDLKDLDNENTEHYKRMFIEPSLDD</sequence>
<dbReference type="EMBL" id="CAJVPP010001745">
    <property type="protein sequence ID" value="CAG8571110.1"/>
    <property type="molecule type" value="Genomic_DNA"/>
</dbReference>
<protein>
    <submittedName>
        <fullName evidence="1">2188_t:CDS:1</fullName>
    </submittedName>
</protein>
<organism evidence="1 2">
    <name type="scientific">Funneliformis mosseae</name>
    <name type="common">Endomycorrhizal fungus</name>
    <name type="synonym">Glomus mosseae</name>
    <dbReference type="NCBI Taxonomy" id="27381"/>
    <lineage>
        <taxon>Eukaryota</taxon>
        <taxon>Fungi</taxon>
        <taxon>Fungi incertae sedis</taxon>
        <taxon>Mucoromycota</taxon>
        <taxon>Glomeromycotina</taxon>
        <taxon>Glomeromycetes</taxon>
        <taxon>Glomerales</taxon>
        <taxon>Glomeraceae</taxon>
        <taxon>Funneliformis</taxon>
    </lineage>
</organism>
<dbReference type="Gene3D" id="1.25.40.10">
    <property type="entry name" value="Tetratricopeptide repeat domain"/>
    <property type="match status" value="1"/>
</dbReference>
<dbReference type="InterPro" id="IPR011990">
    <property type="entry name" value="TPR-like_helical_dom_sf"/>
</dbReference>
<dbReference type="SUPFAM" id="SSF81901">
    <property type="entry name" value="HCP-like"/>
    <property type="match status" value="1"/>
</dbReference>